<keyword evidence="2" id="KW-0449">Lipoprotein</keyword>
<proteinExistence type="inferred from homology"/>
<evidence type="ECO:0000256" key="2">
    <source>
        <dbReference type="RuleBase" id="RU362097"/>
    </source>
</evidence>
<dbReference type="InterPro" id="IPR010131">
    <property type="entry name" value="MdtP/NodT-like"/>
</dbReference>
<dbReference type="Proteomes" id="UP000426027">
    <property type="component" value="Chromosome"/>
</dbReference>
<keyword evidence="2" id="KW-0472">Membrane</keyword>
<dbReference type="InterPro" id="IPR003423">
    <property type="entry name" value="OMP_efflux"/>
</dbReference>
<keyword evidence="4" id="KW-1185">Reference proteome</keyword>
<comment type="similarity">
    <text evidence="1 2">Belongs to the outer membrane factor (OMF) (TC 1.B.17) family.</text>
</comment>
<dbReference type="AlphaFoldDB" id="A0A6I6GAE7"/>
<dbReference type="Gene3D" id="1.20.1600.10">
    <property type="entry name" value="Outer membrane efflux proteins (OEP)"/>
    <property type="match status" value="1"/>
</dbReference>
<dbReference type="PANTHER" id="PTHR30203:SF30">
    <property type="entry name" value="OUTER MEMBRANE PROTEIN-RELATED"/>
    <property type="match status" value="1"/>
</dbReference>
<evidence type="ECO:0000313" key="3">
    <source>
        <dbReference type="EMBL" id="QGW28573.1"/>
    </source>
</evidence>
<evidence type="ECO:0000313" key="4">
    <source>
        <dbReference type="Proteomes" id="UP000426027"/>
    </source>
</evidence>
<gene>
    <name evidence="3" type="ORF">GLV81_11095</name>
</gene>
<keyword evidence="2" id="KW-0564">Palmitate</keyword>
<evidence type="ECO:0000256" key="1">
    <source>
        <dbReference type="ARBA" id="ARBA00007613"/>
    </source>
</evidence>
<dbReference type="EMBL" id="CP046566">
    <property type="protein sequence ID" value="QGW28573.1"/>
    <property type="molecule type" value="Genomic_DNA"/>
</dbReference>
<dbReference type="KEGG" id="fls:GLV81_11095"/>
<keyword evidence="2" id="KW-0812">Transmembrane</keyword>
<name>A0A6I6GAE7_9BACT</name>
<dbReference type="NCBIfam" id="TIGR01845">
    <property type="entry name" value="outer_NodT"/>
    <property type="match status" value="1"/>
</dbReference>
<keyword evidence="2" id="KW-1134">Transmembrane beta strand</keyword>
<comment type="subcellular location">
    <subcellularLocation>
        <location evidence="2">Cell membrane</location>
        <topology evidence="2">Lipid-anchor</topology>
    </subcellularLocation>
</comment>
<dbReference type="GO" id="GO:0005886">
    <property type="term" value="C:plasma membrane"/>
    <property type="evidence" value="ECO:0007669"/>
    <property type="project" value="UniProtKB-SubCell"/>
</dbReference>
<dbReference type="Gene3D" id="2.20.200.10">
    <property type="entry name" value="Outer membrane efflux proteins (OEP)"/>
    <property type="match status" value="1"/>
</dbReference>
<accession>A0A6I6GAE7</accession>
<sequence>MEKSNTKWVIGGLLFLWACAPVLPKTPEVEPAPKTYGEWTNADTTNSGTISWRNFFTDKHLLSLIDTAMLYNPDLQIANQRVLMANAELLRSKAAMIPTLNANLSPAIRRYGLYTMDGAGNISTFIQPGKIVPINLPDIYVGLQSSWEADVWGKLRSRKKAATARWLASNEGRNWMTTQVVSNIALHYYELQALDNMLRIVDETIVLQENALNIVQVQKEAAAANQLAVEQFAAQLLNTKAIKTQLQQQVVDHETALQLLLGKFPGTVVRDTANYLTTAVPAMQTGVPAMLLQQRPDIRQATFLLEATKMDVQAARAAFLPGFNITAAFGYQAFQPNLLFRTPESMAYALAGSIVAPLLNRGALKAEFASANARQIEALYQYQQTVLTGVAEVYNEMKRLQNLEQLYQQRNEQATVLTTSIETASALFRSGRATYLELLINQQNALQARLEVIAAKKQQWQTSVNLYKALGGGW</sequence>
<organism evidence="3 4">
    <name type="scientific">Phnomibacter ginsenosidimutans</name>
    <dbReference type="NCBI Taxonomy" id="2676868"/>
    <lineage>
        <taxon>Bacteria</taxon>
        <taxon>Pseudomonadati</taxon>
        <taxon>Bacteroidota</taxon>
        <taxon>Chitinophagia</taxon>
        <taxon>Chitinophagales</taxon>
        <taxon>Chitinophagaceae</taxon>
        <taxon>Phnomibacter</taxon>
    </lineage>
</organism>
<protein>
    <submittedName>
        <fullName evidence="3">Efflux transporter outer membrane subunit</fullName>
    </submittedName>
</protein>
<dbReference type="PANTHER" id="PTHR30203">
    <property type="entry name" value="OUTER MEMBRANE CATION EFFLUX PROTEIN"/>
    <property type="match status" value="1"/>
</dbReference>
<reference evidence="3 4" key="1">
    <citation type="submission" date="2019-11" db="EMBL/GenBank/DDBJ databases">
        <authorList>
            <person name="Im W.T."/>
        </authorList>
    </citation>
    <scope>NUCLEOTIDE SEQUENCE [LARGE SCALE GENOMIC DNA]</scope>
    <source>
        <strain evidence="3 4">SB-02</strain>
    </source>
</reference>
<dbReference type="Pfam" id="PF02321">
    <property type="entry name" value="OEP"/>
    <property type="match status" value="2"/>
</dbReference>
<dbReference type="SUPFAM" id="SSF56954">
    <property type="entry name" value="Outer membrane efflux proteins (OEP)"/>
    <property type="match status" value="1"/>
</dbReference>
<dbReference type="GO" id="GO:0015562">
    <property type="term" value="F:efflux transmembrane transporter activity"/>
    <property type="evidence" value="ECO:0007669"/>
    <property type="project" value="InterPro"/>
</dbReference>